<dbReference type="GO" id="GO:0005975">
    <property type="term" value="P:carbohydrate metabolic process"/>
    <property type="evidence" value="ECO:0007669"/>
    <property type="project" value="UniProtKB-ARBA"/>
</dbReference>
<feature type="region of interest" description="Disordered" evidence="1">
    <location>
        <begin position="1096"/>
        <end position="1123"/>
    </location>
</feature>
<dbReference type="Pfam" id="PF18957">
    <property type="entry name" value="RibLong"/>
    <property type="match status" value="4"/>
</dbReference>
<dbReference type="Proteomes" id="UP000664332">
    <property type="component" value="Unassembled WGS sequence"/>
</dbReference>
<name>A0A939E1H8_9CORY</name>
<dbReference type="InterPro" id="IPR006311">
    <property type="entry name" value="TAT_signal"/>
</dbReference>
<dbReference type="NCBIfam" id="NF038186">
    <property type="entry name" value="YPDG_rpt"/>
    <property type="match status" value="3"/>
</dbReference>
<organism evidence="4 5">
    <name type="scientific">Corynebacterium mendelii</name>
    <dbReference type="NCBI Taxonomy" id="2765362"/>
    <lineage>
        <taxon>Bacteria</taxon>
        <taxon>Bacillati</taxon>
        <taxon>Actinomycetota</taxon>
        <taxon>Actinomycetes</taxon>
        <taxon>Mycobacteriales</taxon>
        <taxon>Corynebacteriaceae</taxon>
        <taxon>Corynebacterium</taxon>
    </lineage>
</organism>
<dbReference type="EMBL" id="JAFLEQ010000017">
    <property type="protein sequence ID" value="MBN9645249.1"/>
    <property type="molecule type" value="Genomic_DNA"/>
</dbReference>
<keyword evidence="2" id="KW-0472">Membrane</keyword>
<dbReference type="InterPro" id="IPR044055">
    <property type="entry name" value="RibLong"/>
</dbReference>
<sequence length="1169" mass="122305">MTSLPRSRRGVLSRKTRVALVAVVASFGLVLPAVAPAGTPLAVEASAAEKVKQLAVDAGFDFWVEPISISTHDRSGNFDVKIIDHLSLDPFASQRGYPDPKFSVETPAGWGDAISVREYYGHFGYYKLPSDVAAGSYAIQVTATLDSGRKVTHTVPVIVSDKDSDPDFSESPDTAAYTWQTDIRGAESRTAELSWSGLRAGATSGARAVLGRGAPSGATVNSKTGSVTYTLPEGQEFADIPVDVTFQDGRKDTFIARFTRASAGNQYVVECETSKATAGVPSHSFLSFHRGSSSSAFPPFTVKRELDQSSVSGGAVSSFDVEVRGESIPLYRAVPDSGARSLSYDVKLTFNDGKSKVVRCKHDIFSQGELIELGWETAFGLVPGQTAVSEVIVAGQASNVLGADVIADLPKLVDHYELGDDQPPASLGVAELNPETGAVTFTPSEKATGEIVVPVKIHFKDGSVNEDAMALFQVGSIAEFVGPLRQRKEDSDFSLGDNIVRFSEFDRESNEDGRDSFFIPGTKVEPTGGDWSLLSPKRINSVSWKLTVPSDVADETTYTLDAVATFPDGSTKKITRVYTVNRDGEPDVKRFDSIGFSYGLVDVATNENTAIAQAGMLGELVSFEQITRMYHFSNFYKFRITDTKGHDVSVDEKTGRVTLKLKPSDANSTIRIPVEISIPWLSDGEYEPFRTEAVFKVGEVPEDAGGDDGDPVKKSDAETYTAVGGKATVVAGKEATAAVMVEDLPDGTVFTVAKDSPVSEGVLVDKSTGVVTFKPAGDVAAGKYTVKVTVTYPDGSTDTADVVFTVEKPDADVYEAVGGAASVVAGETSTATVAVAEKPKGTTFTLAVDSPVSEGVSVDKSTGVVSFKPGKDVAAGKYTVKVTVTYPDGSTDTADVVFTVGKAAAPKPDGKKDNEFYKPQPAAGEATKVARGSDGAVAIVFDDPATEEIESVPAGTMFVLGDDAPEGADVDADTGAVSYKPADGQLAKTVRVPVKVTYPDETTAVVEVPFVVTVDLGVLFASAESAGSVTTVKPVSDVPTGTVFGLAPGTPKGVSVDRDTGVVTVKHVAGLKGKTIEVGVVLTNGEQEEIRRISVTVPAGGTKPADKAEPGGTKSGGQSKDGSSGGAGSAVIAIIPILLAILGIGGAAVMGMIPGVPAMKMPAMKFPGM</sequence>
<keyword evidence="2" id="KW-0812">Transmembrane</keyword>
<keyword evidence="2" id="KW-1133">Transmembrane helix</keyword>
<dbReference type="RefSeq" id="WP_207279713.1">
    <property type="nucleotide sequence ID" value="NZ_JAFLEQ010000017.1"/>
</dbReference>
<protein>
    <submittedName>
        <fullName evidence="4">YPDG domain-containing protein</fullName>
    </submittedName>
</protein>
<dbReference type="PROSITE" id="PS51318">
    <property type="entry name" value="TAT"/>
    <property type="match status" value="1"/>
</dbReference>
<accession>A0A939E1H8</accession>
<reference evidence="4" key="1">
    <citation type="submission" date="2021-03" db="EMBL/GenBank/DDBJ databases">
        <authorList>
            <person name="Sun Q."/>
        </authorList>
    </citation>
    <scope>NUCLEOTIDE SEQUENCE</scope>
    <source>
        <strain evidence="4">CCM 8862</strain>
    </source>
</reference>
<keyword evidence="5" id="KW-1185">Reference proteome</keyword>
<feature type="domain" description="Long Rib" evidence="3">
    <location>
        <begin position="820"/>
        <end position="900"/>
    </location>
</feature>
<evidence type="ECO:0000313" key="5">
    <source>
        <dbReference type="Proteomes" id="UP000664332"/>
    </source>
</evidence>
<evidence type="ECO:0000256" key="1">
    <source>
        <dbReference type="SAM" id="MobiDB-lite"/>
    </source>
</evidence>
<feature type="transmembrane region" description="Helical" evidence="2">
    <location>
        <begin position="1130"/>
        <end position="1156"/>
    </location>
</feature>
<dbReference type="AlphaFoldDB" id="A0A939E1H8"/>
<gene>
    <name evidence="4" type="ORF">JZY06_11595</name>
</gene>
<comment type="caution">
    <text evidence="4">The sequence shown here is derived from an EMBL/GenBank/DDBJ whole genome shotgun (WGS) entry which is preliminary data.</text>
</comment>
<evidence type="ECO:0000259" key="3">
    <source>
        <dbReference type="Pfam" id="PF18957"/>
    </source>
</evidence>
<evidence type="ECO:0000256" key="2">
    <source>
        <dbReference type="SAM" id="Phobius"/>
    </source>
</evidence>
<proteinExistence type="predicted"/>
<dbReference type="Gene3D" id="2.60.40.10">
    <property type="entry name" value="Immunoglobulins"/>
    <property type="match status" value="2"/>
</dbReference>
<feature type="domain" description="Long Rib" evidence="3">
    <location>
        <begin position="1027"/>
        <end position="1089"/>
    </location>
</feature>
<evidence type="ECO:0000313" key="4">
    <source>
        <dbReference type="EMBL" id="MBN9645249.1"/>
    </source>
</evidence>
<dbReference type="InterPro" id="IPR013783">
    <property type="entry name" value="Ig-like_fold"/>
</dbReference>
<feature type="domain" description="Long Rib" evidence="3">
    <location>
        <begin position="719"/>
        <end position="807"/>
    </location>
</feature>
<feature type="domain" description="Long Rib" evidence="3">
    <location>
        <begin position="927"/>
        <end position="1013"/>
    </location>
</feature>